<reference evidence="1" key="1">
    <citation type="journal article" date="2019" name="bioRxiv">
        <title>The Genome of the Zebra Mussel, Dreissena polymorpha: A Resource for Invasive Species Research.</title>
        <authorList>
            <person name="McCartney M.A."/>
            <person name="Auch B."/>
            <person name="Kono T."/>
            <person name="Mallez S."/>
            <person name="Zhang Y."/>
            <person name="Obille A."/>
            <person name="Becker A."/>
            <person name="Abrahante J.E."/>
            <person name="Garbe J."/>
            <person name="Badalamenti J.P."/>
            <person name="Herman A."/>
            <person name="Mangelson H."/>
            <person name="Liachko I."/>
            <person name="Sullivan S."/>
            <person name="Sone E.D."/>
            <person name="Koren S."/>
            <person name="Silverstein K.A.T."/>
            <person name="Beckman K.B."/>
            <person name="Gohl D.M."/>
        </authorList>
    </citation>
    <scope>NUCLEOTIDE SEQUENCE</scope>
    <source>
        <strain evidence="1">Duluth1</strain>
        <tissue evidence="1">Whole animal</tissue>
    </source>
</reference>
<evidence type="ECO:0000313" key="2">
    <source>
        <dbReference type="Proteomes" id="UP000828390"/>
    </source>
</evidence>
<organism evidence="1 2">
    <name type="scientific">Dreissena polymorpha</name>
    <name type="common">Zebra mussel</name>
    <name type="synonym">Mytilus polymorpha</name>
    <dbReference type="NCBI Taxonomy" id="45954"/>
    <lineage>
        <taxon>Eukaryota</taxon>
        <taxon>Metazoa</taxon>
        <taxon>Spiralia</taxon>
        <taxon>Lophotrochozoa</taxon>
        <taxon>Mollusca</taxon>
        <taxon>Bivalvia</taxon>
        <taxon>Autobranchia</taxon>
        <taxon>Heteroconchia</taxon>
        <taxon>Euheterodonta</taxon>
        <taxon>Imparidentia</taxon>
        <taxon>Neoheterodontei</taxon>
        <taxon>Myida</taxon>
        <taxon>Dreissenoidea</taxon>
        <taxon>Dreissenidae</taxon>
        <taxon>Dreissena</taxon>
    </lineage>
</organism>
<accession>A0A9D4GQ92</accession>
<dbReference type="Proteomes" id="UP000828390">
    <property type="component" value="Unassembled WGS sequence"/>
</dbReference>
<reference evidence="1" key="2">
    <citation type="submission" date="2020-11" db="EMBL/GenBank/DDBJ databases">
        <authorList>
            <person name="McCartney M.A."/>
            <person name="Auch B."/>
            <person name="Kono T."/>
            <person name="Mallez S."/>
            <person name="Becker A."/>
            <person name="Gohl D.M."/>
            <person name="Silverstein K.A.T."/>
            <person name="Koren S."/>
            <person name="Bechman K.B."/>
            <person name="Herman A."/>
            <person name="Abrahante J.E."/>
            <person name="Garbe J."/>
        </authorList>
    </citation>
    <scope>NUCLEOTIDE SEQUENCE</scope>
    <source>
        <strain evidence="1">Duluth1</strain>
        <tissue evidence="1">Whole animal</tissue>
    </source>
</reference>
<evidence type="ECO:0000313" key="1">
    <source>
        <dbReference type="EMBL" id="KAH3819551.1"/>
    </source>
</evidence>
<name>A0A9D4GQ92_DREPO</name>
<gene>
    <name evidence="1" type="ORF">DPMN_121290</name>
</gene>
<keyword evidence="2" id="KW-1185">Reference proteome</keyword>
<sequence length="117" mass="12563">MCEQAVGKAEFRETMGMSSVTSGGKACCGLEGMCGSGSPCCTSRPQRGLQSGEGRRMFFAGSSFELHAQIGLPQPPRCLYVLICQTVRSLARVSQVYEAMPQALKSLLQAYLYLKAA</sequence>
<proteinExistence type="predicted"/>
<dbReference type="EMBL" id="JAIWYP010000005">
    <property type="protein sequence ID" value="KAH3819551.1"/>
    <property type="molecule type" value="Genomic_DNA"/>
</dbReference>
<protein>
    <submittedName>
        <fullName evidence="1">Uncharacterized protein</fullName>
    </submittedName>
</protein>
<comment type="caution">
    <text evidence="1">The sequence shown here is derived from an EMBL/GenBank/DDBJ whole genome shotgun (WGS) entry which is preliminary data.</text>
</comment>
<dbReference type="AlphaFoldDB" id="A0A9D4GQ92"/>